<accession>A0A1I4CEX7</accession>
<dbReference type="Gene3D" id="3.20.20.60">
    <property type="entry name" value="Phosphoenolpyruvate-binding domains"/>
    <property type="match status" value="1"/>
</dbReference>
<dbReference type="CDD" id="cd00377">
    <property type="entry name" value="ICL_PEPM"/>
    <property type="match status" value="1"/>
</dbReference>
<dbReference type="SUPFAM" id="SSF51621">
    <property type="entry name" value="Phosphoenolpyruvate/pyruvate domain"/>
    <property type="match status" value="1"/>
</dbReference>
<dbReference type="GO" id="GO:0016829">
    <property type="term" value="F:lyase activity"/>
    <property type="evidence" value="ECO:0007669"/>
    <property type="project" value="UniProtKB-KW"/>
</dbReference>
<dbReference type="RefSeq" id="WP_093321924.1">
    <property type="nucleotide sequence ID" value="NZ_FOSZ01000002.1"/>
</dbReference>
<dbReference type="PANTHER" id="PTHR42905">
    <property type="entry name" value="PHOSPHOENOLPYRUVATE CARBOXYLASE"/>
    <property type="match status" value="1"/>
</dbReference>
<proteinExistence type="predicted"/>
<evidence type="ECO:0000313" key="1">
    <source>
        <dbReference type="EMBL" id="SFK79768.1"/>
    </source>
</evidence>
<dbReference type="Pfam" id="PF13714">
    <property type="entry name" value="PEP_mutase"/>
    <property type="match status" value="1"/>
</dbReference>
<dbReference type="InterPro" id="IPR015813">
    <property type="entry name" value="Pyrv/PenolPyrv_kinase-like_dom"/>
</dbReference>
<dbReference type="EMBL" id="FOSZ01000002">
    <property type="protein sequence ID" value="SFK79768.1"/>
    <property type="molecule type" value="Genomic_DNA"/>
</dbReference>
<dbReference type="STRING" id="1280847.SAMN04488036_102235"/>
<keyword evidence="1" id="KW-0456">Lyase</keyword>
<reference evidence="2" key="1">
    <citation type="submission" date="2016-10" db="EMBL/GenBank/DDBJ databases">
        <authorList>
            <person name="Varghese N."/>
            <person name="Submissions S."/>
        </authorList>
    </citation>
    <scope>NUCLEOTIDE SEQUENCE [LARGE SCALE GENOMIC DNA]</scope>
    <source>
        <strain evidence="2">DSM 28453</strain>
    </source>
</reference>
<dbReference type="Proteomes" id="UP000198851">
    <property type="component" value="Unassembled WGS sequence"/>
</dbReference>
<name>A0A1I4CEX7_9RHOB</name>
<evidence type="ECO:0000313" key="2">
    <source>
        <dbReference type="Proteomes" id="UP000198851"/>
    </source>
</evidence>
<organism evidence="1 2">
    <name type="scientific">Shimia haliotis</name>
    <dbReference type="NCBI Taxonomy" id="1280847"/>
    <lineage>
        <taxon>Bacteria</taxon>
        <taxon>Pseudomonadati</taxon>
        <taxon>Pseudomonadota</taxon>
        <taxon>Alphaproteobacteria</taxon>
        <taxon>Rhodobacterales</taxon>
        <taxon>Roseobacteraceae</taxon>
    </lineage>
</organism>
<gene>
    <name evidence="1" type="ORF">SAMN04488036_102235</name>
</gene>
<dbReference type="PANTHER" id="PTHR42905:SF16">
    <property type="entry name" value="CARBOXYPHOSPHONOENOLPYRUVATE PHOSPHONOMUTASE-LIKE PROTEIN (AFU_ORTHOLOGUE AFUA_5G07230)"/>
    <property type="match status" value="1"/>
</dbReference>
<keyword evidence="2" id="KW-1185">Reference proteome</keyword>
<dbReference type="InterPro" id="IPR040442">
    <property type="entry name" value="Pyrv_kinase-like_dom_sf"/>
</dbReference>
<dbReference type="InterPro" id="IPR039556">
    <property type="entry name" value="ICL/PEPM"/>
</dbReference>
<sequence>MTDTPSSLDKAETLRALHIPGTPLVLYNIWDAGSAGAVAKAGAKALATGSWSVAEAQGFRDGETLPMEFLLSIVERIVATNDLPLSVDFEGGYAIAPDDVTLNVERLISAGAVGLNFEDRVVKGKGLHAVDAQAARVAAVRAAGNHTGIPIVINARTDLFLQSKPEDHASHIAEALERAHAYAEAGGDSFFVPGLSDPDLIQKVCAQSPLPVNVMLRDVTAQVAPLAALGVGRISFGPTPYAVAMNAITEQAKAFY</sequence>
<dbReference type="AlphaFoldDB" id="A0A1I4CEX7"/>
<protein>
    <submittedName>
        <fullName evidence="1">2-Methylisocitrate lyase, PEP mutase family</fullName>
    </submittedName>
</protein>
<dbReference type="OrthoDB" id="9785398at2"/>